<keyword evidence="3" id="KW-1185">Reference proteome</keyword>
<evidence type="ECO:0000313" key="2">
    <source>
        <dbReference type="EMBL" id="CEJ16601.1"/>
    </source>
</evidence>
<organism evidence="2 3">
    <name type="scientific">Ralstonia solanacearum IPO1609</name>
    <dbReference type="NCBI Taxonomy" id="564066"/>
    <lineage>
        <taxon>Bacteria</taxon>
        <taxon>Pseudomonadati</taxon>
        <taxon>Pseudomonadota</taxon>
        <taxon>Betaproteobacteria</taxon>
        <taxon>Burkholderiales</taxon>
        <taxon>Burkholderiaceae</taxon>
        <taxon>Ralstonia</taxon>
        <taxon>Ralstonia solanacearum species complex</taxon>
    </lineage>
</organism>
<proteinExistence type="predicted"/>
<gene>
    <name evidence="2" type="ORF">RSIPO_04890</name>
</gene>
<reference evidence="2" key="1">
    <citation type="submission" date="2014-11" db="EMBL/GenBank/DDBJ databases">
        <authorList>
            <person name="Genoscope - CEA"/>
        </authorList>
    </citation>
    <scope>NUCLEOTIDE SEQUENCE</scope>
    <source>
        <strain evidence="2">IPO1609</strain>
    </source>
</reference>
<protein>
    <submittedName>
        <fullName evidence="2">Uncharacterized protein</fullName>
    </submittedName>
</protein>
<feature type="region of interest" description="Disordered" evidence="1">
    <location>
        <begin position="38"/>
        <end position="83"/>
    </location>
</feature>
<name>A0A7U7JCZ9_RALSL</name>
<evidence type="ECO:0000256" key="1">
    <source>
        <dbReference type="SAM" id="MobiDB-lite"/>
    </source>
</evidence>
<feature type="compositionally biased region" description="Basic and acidic residues" evidence="1">
    <location>
        <begin position="63"/>
        <end position="83"/>
    </location>
</feature>
<dbReference type="Proteomes" id="UP000053470">
    <property type="component" value="Unassembled WGS sequence"/>
</dbReference>
<dbReference type="EMBL" id="LN651281">
    <property type="protein sequence ID" value="CEJ16601.1"/>
    <property type="molecule type" value="Genomic_DNA"/>
</dbReference>
<accession>A0A7U7JCZ9</accession>
<dbReference type="AlphaFoldDB" id="A0A7U7JCZ9"/>
<reference evidence="2" key="2">
    <citation type="submission" date="2022-04" db="EMBL/GenBank/DDBJ databases">
        <title>Genomic draft of R. solanacearum strain IPO1609, a phylotype IIB1/biovar 2/race 3 strain isolated from potato in Europe.</title>
        <authorList>
            <person name="Boucher C."/>
            <person name="Carrere S."/>
            <person name="Dossat C."/>
            <person name="Elbaz M."/>
            <person name="Genin S."/>
            <person name="Gouzy J."/>
            <person name="Prior P."/>
            <person name="Segurens B."/>
            <person name="Wincker P."/>
        </authorList>
    </citation>
    <scope>NUCLEOTIDE SEQUENCE</scope>
    <source>
        <strain evidence="2">IPO1609</strain>
    </source>
</reference>
<evidence type="ECO:0000313" key="3">
    <source>
        <dbReference type="Proteomes" id="UP000053470"/>
    </source>
</evidence>
<sequence>MNLVALQHAMLLSPAHAEAPLDTYRQFIAQVEPSGRMPCSPLRRHGNDAAHHRCGPARGRTPLRRDRPRRDFRRGQDQPELKTPPEDSILFVIWRRRIWRCWMGMATRCERSWPEFRNLIVFLAGPNPAASPG</sequence>